<evidence type="ECO:0000313" key="3">
    <source>
        <dbReference type="WBParaSite" id="L893_g14556.t1"/>
    </source>
</evidence>
<evidence type="ECO:0000313" key="2">
    <source>
        <dbReference type="Proteomes" id="UP000095287"/>
    </source>
</evidence>
<name>A0A1I7YB16_9BILA</name>
<keyword evidence="2" id="KW-1185">Reference proteome</keyword>
<accession>A0A1I7YB16</accession>
<reference evidence="3" key="1">
    <citation type="submission" date="2016-11" db="UniProtKB">
        <authorList>
            <consortium name="WormBaseParasite"/>
        </authorList>
    </citation>
    <scope>IDENTIFICATION</scope>
</reference>
<sequence length="132" mass="14193">MSGKTPNSSSIPPVESSVDASDSFNIPIVQQESLSSELTSIDVLYLCIVHLAGHARTLFERYTAAESLRQQILLKNLLTNLNSVIEELEKVRLRLCQIAHEGSRAEAGGEVADMVPGTHGWTSDAEGGTGTQ</sequence>
<dbReference type="Proteomes" id="UP000095287">
    <property type="component" value="Unplaced"/>
</dbReference>
<dbReference type="WBParaSite" id="L893_g14556.t1">
    <property type="protein sequence ID" value="L893_g14556.t1"/>
    <property type="gene ID" value="L893_g14556"/>
</dbReference>
<proteinExistence type="predicted"/>
<evidence type="ECO:0000256" key="1">
    <source>
        <dbReference type="SAM" id="MobiDB-lite"/>
    </source>
</evidence>
<feature type="region of interest" description="Disordered" evidence="1">
    <location>
        <begin position="111"/>
        <end position="132"/>
    </location>
</feature>
<protein>
    <submittedName>
        <fullName evidence="3">Uncharacterized protein</fullName>
    </submittedName>
</protein>
<organism evidence="2 3">
    <name type="scientific">Steinernema glaseri</name>
    <dbReference type="NCBI Taxonomy" id="37863"/>
    <lineage>
        <taxon>Eukaryota</taxon>
        <taxon>Metazoa</taxon>
        <taxon>Ecdysozoa</taxon>
        <taxon>Nematoda</taxon>
        <taxon>Chromadorea</taxon>
        <taxon>Rhabditida</taxon>
        <taxon>Tylenchina</taxon>
        <taxon>Panagrolaimomorpha</taxon>
        <taxon>Strongyloidoidea</taxon>
        <taxon>Steinernematidae</taxon>
        <taxon>Steinernema</taxon>
    </lineage>
</organism>
<dbReference type="AlphaFoldDB" id="A0A1I7YB16"/>